<keyword evidence="3" id="KW-0285">Flavoprotein</keyword>
<dbReference type="InterPro" id="IPR006091">
    <property type="entry name" value="Acyl-CoA_Oxase/DH_mid-dom"/>
</dbReference>
<name>A0ABP8WHY9_9ACTN</name>
<evidence type="ECO:0000256" key="2">
    <source>
        <dbReference type="ARBA" id="ARBA00009347"/>
    </source>
</evidence>
<dbReference type="PANTHER" id="PTHR43292:SF4">
    <property type="entry name" value="ACYL-COA DEHYDROGENASE FADE34"/>
    <property type="match status" value="1"/>
</dbReference>
<dbReference type="Gene3D" id="1.20.140.10">
    <property type="entry name" value="Butyryl-CoA Dehydrogenase, subunit A, domain 3"/>
    <property type="match status" value="2"/>
</dbReference>
<evidence type="ECO:0000313" key="9">
    <source>
        <dbReference type="EMBL" id="GAA4690077.1"/>
    </source>
</evidence>
<dbReference type="Gene3D" id="2.40.110.10">
    <property type="entry name" value="Butyryl-CoA Dehydrogenase, subunit A, domain 2"/>
    <property type="match status" value="1"/>
</dbReference>
<dbReference type="InterPro" id="IPR009100">
    <property type="entry name" value="AcylCoA_DH/oxidase_NM_dom_sf"/>
</dbReference>
<dbReference type="InterPro" id="IPR036250">
    <property type="entry name" value="AcylCo_DH-like_C"/>
</dbReference>
<dbReference type="Pfam" id="PF02770">
    <property type="entry name" value="Acyl-CoA_dh_M"/>
    <property type="match status" value="1"/>
</dbReference>
<keyword evidence="4" id="KW-0274">FAD</keyword>
<feature type="domain" description="Acyl-CoA oxidase/dehydrogenase middle" evidence="7">
    <location>
        <begin position="452"/>
        <end position="546"/>
    </location>
</feature>
<dbReference type="Proteomes" id="UP001500621">
    <property type="component" value="Unassembled WGS sequence"/>
</dbReference>
<comment type="cofactor">
    <cofactor evidence="1">
        <name>FAD</name>
        <dbReference type="ChEBI" id="CHEBI:57692"/>
    </cofactor>
</comment>
<dbReference type="Gene3D" id="1.10.540.10">
    <property type="entry name" value="Acyl-CoA dehydrogenase/oxidase, N-terminal domain"/>
    <property type="match status" value="2"/>
</dbReference>
<evidence type="ECO:0000259" key="6">
    <source>
        <dbReference type="Pfam" id="PF00441"/>
    </source>
</evidence>
<accession>A0ABP8WHY9</accession>
<evidence type="ECO:0000259" key="8">
    <source>
        <dbReference type="Pfam" id="PF02771"/>
    </source>
</evidence>
<evidence type="ECO:0000256" key="1">
    <source>
        <dbReference type="ARBA" id="ARBA00001974"/>
    </source>
</evidence>
<feature type="domain" description="Acyl-CoA dehydrogenase/oxidase N-terminal" evidence="8">
    <location>
        <begin position="7"/>
        <end position="84"/>
    </location>
</feature>
<keyword evidence="5" id="KW-0560">Oxidoreductase</keyword>
<comment type="similarity">
    <text evidence="2">Belongs to the acyl-CoA dehydrogenase family.</text>
</comment>
<evidence type="ECO:0000256" key="5">
    <source>
        <dbReference type="ARBA" id="ARBA00023002"/>
    </source>
</evidence>
<dbReference type="SUPFAM" id="SSF56645">
    <property type="entry name" value="Acyl-CoA dehydrogenase NM domain-like"/>
    <property type="match status" value="2"/>
</dbReference>
<evidence type="ECO:0000256" key="4">
    <source>
        <dbReference type="ARBA" id="ARBA00022827"/>
    </source>
</evidence>
<comment type="caution">
    <text evidence="9">The sequence shown here is derived from an EMBL/GenBank/DDBJ whole genome shotgun (WGS) entry which is preliminary data.</text>
</comment>
<organism evidence="9 10">
    <name type="scientific">Nocardioides nanhaiensis</name>
    <dbReference type="NCBI Taxonomy" id="1476871"/>
    <lineage>
        <taxon>Bacteria</taxon>
        <taxon>Bacillati</taxon>
        <taxon>Actinomycetota</taxon>
        <taxon>Actinomycetes</taxon>
        <taxon>Propionibacteriales</taxon>
        <taxon>Nocardioidaceae</taxon>
        <taxon>Nocardioides</taxon>
    </lineage>
</organism>
<gene>
    <name evidence="9" type="ORF">GCM10023226_29950</name>
</gene>
<evidence type="ECO:0000259" key="7">
    <source>
        <dbReference type="Pfam" id="PF02770"/>
    </source>
</evidence>
<dbReference type="InterPro" id="IPR013786">
    <property type="entry name" value="AcylCoA_DH/ox_N"/>
</dbReference>
<reference evidence="10" key="1">
    <citation type="journal article" date="2019" name="Int. J. Syst. Evol. Microbiol.">
        <title>The Global Catalogue of Microorganisms (GCM) 10K type strain sequencing project: providing services to taxonomists for standard genome sequencing and annotation.</title>
        <authorList>
            <consortium name="The Broad Institute Genomics Platform"/>
            <consortium name="The Broad Institute Genome Sequencing Center for Infectious Disease"/>
            <person name="Wu L."/>
            <person name="Ma J."/>
        </authorList>
    </citation>
    <scope>NUCLEOTIDE SEQUENCE [LARGE SCALE GENOMIC DNA]</scope>
    <source>
        <strain evidence="10">JCM 18127</strain>
    </source>
</reference>
<keyword evidence="10" id="KW-1185">Reference proteome</keyword>
<dbReference type="EMBL" id="BAABIM010000003">
    <property type="protein sequence ID" value="GAA4690077.1"/>
    <property type="molecule type" value="Genomic_DNA"/>
</dbReference>
<evidence type="ECO:0000313" key="10">
    <source>
        <dbReference type="Proteomes" id="UP001500621"/>
    </source>
</evidence>
<sequence length="709" mass="74273">MSLGVAPDHEELATTLRDWAGSLEGPAAVRAAEDDADAAFAATWAALCEMGAATIALPESAGGGGGTWLEQAIALEACAHALVPGPLLGPAVAGRVLAGVADLPEGAVKVGSGSVVSLVLDGLAWDLPSASHLLVVEGRTGAPVLLAPVEAVTPTAVGPLDLSRRWNRVRVDVEAAGVVALPGVDAELLRRTAVTLAAAEAAGVARWCLATATSYAQVREQFGKPIGAFQAVKHLCTEMLETAEAVTAAAWDAACALDALDGSQGRHEQWAFAADVAEVTCFDGAVEVAKACIQVLGGIGFTHEHDAHLYLRRALALRGLLADPEAAAARLTSRAVAGTRRRVELDLEGRDEAVRAEVRAGVERIAAETDPTARRELLVETGYLTPHWPAPAGLGADPVLQLVIDQELARAGVERPDIVIAGWALPTILEHGTAEQRERFVRPSLLGDLVWCQLFSEPGAGSDLASLRTRAERVEGGWRLTGQKVWTSVADRADWGICLARTDPEAPQHRGISYFLVDMRSPGIEVRPLREITGEALFNEVFLDDVLVPDDCLVAEPGDGWRLARTTLANERVAMATSRLDRSTERAVALAGSGSGVGPVAEVAVGRSVALSTVCALLGVRTTLRSLAGRGPGAESSVAKLLGVRNRQDGSELVVQLLGPRAVAPAEDDDEARSAVWEMLNTRCLSIAGGTTQVLRNVAGERILGLPRG</sequence>
<dbReference type="Pfam" id="PF02771">
    <property type="entry name" value="Acyl-CoA_dh_N"/>
    <property type="match status" value="2"/>
</dbReference>
<feature type="domain" description="Acyl-CoA dehydrogenase/oxidase C-terminal" evidence="6">
    <location>
        <begin position="197"/>
        <end position="318"/>
    </location>
</feature>
<protein>
    <submittedName>
        <fullName evidence="9">Acyl-CoA dehydrogenase</fullName>
    </submittedName>
</protein>
<dbReference type="SUPFAM" id="SSF47203">
    <property type="entry name" value="Acyl-CoA dehydrogenase C-terminal domain-like"/>
    <property type="match status" value="2"/>
</dbReference>
<dbReference type="InterPro" id="IPR009075">
    <property type="entry name" value="AcylCo_DH/oxidase_C"/>
</dbReference>
<feature type="domain" description="Acyl-CoA dehydrogenase/oxidase C-terminal" evidence="6">
    <location>
        <begin position="558"/>
        <end position="704"/>
    </location>
</feature>
<evidence type="ECO:0000256" key="3">
    <source>
        <dbReference type="ARBA" id="ARBA00022630"/>
    </source>
</evidence>
<dbReference type="PANTHER" id="PTHR43292">
    <property type="entry name" value="ACYL-COA DEHYDROGENASE"/>
    <property type="match status" value="1"/>
</dbReference>
<dbReference type="InterPro" id="IPR037069">
    <property type="entry name" value="AcylCoA_DH/ox_N_sf"/>
</dbReference>
<proteinExistence type="inferred from homology"/>
<dbReference type="RefSeq" id="WP_345267266.1">
    <property type="nucleotide sequence ID" value="NZ_BAABIM010000003.1"/>
</dbReference>
<dbReference type="InterPro" id="IPR052161">
    <property type="entry name" value="Mycobact_Acyl-CoA_DH"/>
</dbReference>
<feature type="domain" description="Acyl-CoA dehydrogenase/oxidase N-terminal" evidence="8">
    <location>
        <begin position="353"/>
        <end position="444"/>
    </location>
</feature>
<dbReference type="InterPro" id="IPR046373">
    <property type="entry name" value="Acyl-CoA_Oxase/DH_mid-dom_sf"/>
</dbReference>
<dbReference type="Pfam" id="PF00441">
    <property type="entry name" value="Acyl-CoA_dh_1"/>
    <property type="match status" value="2"/>
</dbReference>